<feature type="region of interest" description="Disordered" evidence="6">
    <location>
        <begin position="150"/>
        <end position="183"/>
    </location>
</feature>
<dbReference type="Proteomes" id="UP000050525">
    <property type="component" value="Unassembled WGS sequence"/>
</dbReference>
<dbReference type="PANTHER" id="PTHR19367:SF45">
    <property type="entry name" value="IG-LIKE DOMAIN-CONTAINING PROTEIN"/>
    <property type="match status" value="1"/>
</dbReference>
<dbReference type="InterPro" id="IPR051287">
    <property type="entry name" value="TCR_variable_region"/>
</dbReference>
<dbReference type="SMART" id="SM00409">
    <property type="entry name" value="IG"/>
    <property type="match status" value="1"/>
</dbReference>
<evidence type="ECO:0000256" key="3">
    <source>
        <dbReference type="ARBA" id="ARBA00023170"/>
    </source>
</evidence>
<dbReference type="InterPro" id="IPR013783">
    <property type="entry name" value="Ig-like_fold"/>
</dbReference>
<dbReference type="PROSITE" id="PS50835">
    <property type="entry name" value="IG_LIKE"/>
    <property type="match status" value="2"/>
</dbReference>
<feature type="compositionally biased region" description="Polar residues" evidence="6">
    <location>
        <begin position="150"/>
        <end position="164"/>
    </location>
</feature>
<dbReference type="InterPro" id="IPR013106">
    <property type="entry name" value="Ig_V-set"/>
</dbReference>
<evidence type="ECO:0000256" key="4">
    <source>
        <dbReference type="ARBA" id="ARBA00023319"/>
    </source>
</evidence>
<keyword evidence="1 7" id="KW-0732">Signal</keyword>
<keyword evidence="3" id="KW-0675">Receptor</keyword>
<gene>
    <name evidence="9" type="ORF">Y1Q_0010592</name>
</gene>
<proteinExistence type="predicted"/>
<feature type="domain" description="Ig-like" evidence="8">
    <location>
        <begin position="26"/>
        <end position="114"/>
    </location>
</feature>
<evidence type="ECO:0000256" key="2">
    <source>
        <dbReference type="ARBA" id="ARBA00023130"/>
    </source>
</evidence>
<keyword evidence="2" id="KW-1064">Adaptive immunity</keyword>
<dbReference type="InterPro" id="IPR003599">
    <property type="entry name" value="Ig_sub"/>
</dbReference>
<dbReference type="InterPro" id="IPR007110">
    <property type="entry name" value="Ig-like_dom"/>
</dbReference>
<sequence length="306" mass="33290">METCLILSLALVALYPGALRGDSVHPEKPLVTAAEGDTVTLRCNYKTSSSADYYLYWYRQHPDQTLQYILLRGTKTVSGVQDTAPFAEQSFPAERRVGACQNRHGDRPDSRSLGVGHHRAPKHLWPGALEGECRGLDCATLKAMGSVSSEVGAQDRSVVQTGKSLSPRPWQMPQAKWSRTADPSLENRVTQRETDASDVEGGSVTLGCTYETAESSYFLHWYKQRPGGSLAFLLWQRSSGTKSNEAGPRFSVELQTGRRSVSLSISSLELGDSATYFCAFSRHGVKTVGIPVQKPAASSASGNVLC</sequence>
<dbReference type="GO" id="GO:0002250">
    <property type="term" value="P:adaptive immune response"/>
    <property type="evidence" value="ECO:0007669"/>
    <property type="project" value="UniProtKB-KW"/>
</dbReference>
<dbReference type="GO" id="GO:0042101">
    <property type="term" value="C:T cell receptor complex"/>
    <property type="evidence" value="ECO:0007669"/>
    <property type="project" value="UniProtKB-KW"/>
</dbReference>
<feature type="domain" description="Ig-like" evidence="8">
    <location>
        <begin position="183"/>
        <end position="278"/>
    </location>
</feature>
<reference evidence="9 10" key="1">
    <citation type="journal article" date="2012" name="Genome Biol.">
        <title>Sequencing three crocodilian genomes to illuminate the evolution of archosaurs and amniotes.</title>
        <authorList>
            <person name="St John J.A."/>
            <person name="Braun E.L."/>
            <person name="Isberg S.R."/>
            <person name="Miles L.G."/>
            <person name="Chong A.Y."/>
            <person name="Gongora J."/>
            <person name="Dalzell P."/>
            <person name="Moran C."/>
            <person name="Bed'hom B."/>
            <person name="Abzhanov A."/>
            <person name="Burgess S.C."/>
            <person name="Cooksey A.M."/>
            <person name="Castoe T.A."/>
            <person name="Crawford N.G."/>
            <person name="Densmore L.D."/>
            <person name="Drew J.C."/>
            <person name="Edwards S.V."/>
            <person name="Faircloth B.C."/>
            <person name="Fujita M.K."/>
            <person name="Greenwold M.J."/>
            <person name="Hoffmann F.G."/>
            <person name="Howard J.M."/>
            <person name="Iguchi T."/>
            <person name="Janes D.E."/>
            <person name="Khan S.Y."/>
            <person name="Kohno S."/>
            <person name="de Koning A.J."/>
            <person name="Lance S.L."/>
            <person name="McCarthy F.M."/>
            <person name="McCormack J.E."/>
            <person name="Merchant M.E."/>
            <person name="Peterson D.G."/>
            <person name="Pollock D.D."/>
            <person name="Pourmand N."/>
            <person name="Raney B.J."/>
            <person name="Roessler K.A."/>
            <person name="Sanford J.R."/>
            <person name="Sawyer R.H."/>
            <person name="Schmidt C.J."/>
            <person name="Triplett E.W."/>
            <person name="Tuberville T.D."/>
            <person name="Venegas-Anaya M."/>
            <person name="Howard J.T."/>
            <person name="Jarvis E.D."/>
            <person name="Guillette L.J.Jr."/>
            <person name="Glenn T.C."/>
            <person name="Green R.E."/>
            <person name="Ray D.A."/>
        </authorList>
    </citation>
    <scope>NUCLEOTIDE SEQUENCE [LARGE SCALE GENOMIC DNA]</scope>
    <source>
        <strain evidence="9">KSC_2009_1</strain>
    </source>
</reference>
<keyword evidence="4" id="KW-0393">Immunoglobulin domain</keyword>
<dbReference type="SMART" id="SM00406">
    <property type="entry name" value="IGv"/>
    <property type="match status" value="1"/>
</dbReference>
<dbReference type="SUPFAM" id="SSF48726">
    <property type="entry name" value="Immunoglobulin"/>
    <property type="match status" value="2"/>
</dbReference>
<organism evidence="9 10">
    <name type="scientific">Alligator mississippiensis</name>
    <name type="common">American alligator</name>
    <dbReference type="NCBI Taxonomy" id="8496"/>
    <lineage>
        <taxon>Eukaryota</taxon>
        <taxon>Metazoa</taxon>
        <taxon>Chordata</taxon>
        <taxon>Craniata</taxon>
        <taxon>Vertebrata</taxon>
        <taxon>Euteleostomi</taxon>
        <taxon>Archelosauria</taxon>
        <taxon>Archosauria</taxon>
        <taxon>Crocodylia</taxon>
        <taxon>Alligatoridae</taxon>
        <taxon>Alligatorinae</taxon>
        <taxon>Alligator</taxon>
    </lineage>
</organism>
<dbReference type="EMBL" id="AKHW03000242">
    <property type="protein sequence ID" value="KYO48213.1"/>
    <property type="molecule type" value="Genomic_DNA"/>
</dbReference>
<dbReference type="Gene3D" id="2.60.40.10">
    <property type="entry name" value="Immunoglobulins"/>
    <property type="match status" value="2"/>
</dbReference>
<name>A0A151PGT5_ALLMI</name>
<protein>
    <recommendedName>
        <fullName evidence="8">Ig-like domain-containing protein</fullName>
    </recommendedName>
</protein>
<accession>A0A151PGT5</accession>
<keyword evidence="5" id="KW-0391">Immunity</keyword>
<evidence type="ECO:0000313" key="9">
    <source>
        <dbReference type="EMBL" id="KYO48213.1"/>
    </source>
</evidence>
<evidence type="ECO:0000256" key="6">
    <source>
        <dbReference type="SAM" id="MobiDB-lite"/>
    </source>
</evidence>
<evidence type="ECO:0000256" key="1">
    <source>
        <dbReference type="ARBA" id="ARBA00022729"/>
    </source>
</evidence>
<keyword evidence="5" id="KW-1279">T cell receptor</keyword>
<dbReference type="InterPro" id="IPR036179">
    <property type="entry name" value="Ig-like_dom_sf"/>
</dbReference>
<feature type="chain" id="PRO_5007587031" description="Ig-like domain-containing protein" evidence="7">
    <location>
        <begin position="22"/>
        <end position="306"/>
    </location>
</feature>
<evidence type="ECO:0000313" key="10">
    <source>
        <dbReference type="Proteomes" id="UP000050525"/>
    </source>
</evidence>
<dbReference type="Pfam" id="PF07686">
    <property type="entry name" value="V-set"/>
    <property type="match status" value="2"/>
</dbReference>
<feature type="signal peptide" evidence="7">
    <location>
        <begin position="1"/>
        <end position="21"/>
    </location>
</feature>
<keyword evidence="10" id="KW-1185">Reference proteome</keyword>
<dbReference type="PANTHER" id="PTHR19367">
    <property type="entry name" value="T-CELL RECEPTOR ALPHA CHAIN V REGION"/>
    <property type="match status" value="1"/>
</dbReference>
<evidence type="ECO:0000256" key="5">
    <source>
        <dbReference type="ARBA" id="ARBA00043266"/>
    </source>
</evidence>
<dbReference type="AlphaFoldDB" id="A0A151PGT5"/>
<evidence type="ECO:0000259" key="8">
    <source>
        <dbReference type="PROSITE" id="PS50835"/>
    </source>
</evidence>
<comment type="caution">
    <text evidence="9">The sequence shown here is derived from an EMBL/GenBank/DDBJ whole genome shotgun (WGS) entry which is preliminary data.</text>
</comment>
<evidence type="ECO:0000256" key="7">
    <source>
        <dbReference type="SAM" id="SignalP"/>
    </source>
</evidence>